<name>A0A830HDS5_9CHLO</name>
<keyword evidence="4" id="KW-0808">Transferase</keyword>
<sequence length="947" mass="105638">MPVRVLVGDGLRLRLVVASSRRSWRPQPPTFGVRITKMLSFLLCFVHVALTVLTVACGAASASASTSPPSLFDLELIKNARVVKKPFAHFVIPQFVKHLEHINRDFPPSLKTKAHVDEVELAQKGEIYGEFDRLLKQLKSLEFRNALETAFDVSLANTFTRVSMRGVSWKMDGRIHADDASKRVSVLVYLNEEWTHGDGDGGKLRLLRSRNIDDYEVQVDSYGGNLLAFKNPAAFQNKKSGFHGYKLLEGDRRAIQVNYQTRIKMDGDYVYPTDARIKDGSLKLPSGISLPDGESSGEVSERPPKQTDGDCSEVAFEKMLKYTLDRIDATKVDYKPFAHMFVRNVFSESLYACMLNALPTPEQTNRYHAMKKNNRFYIRVKGEGGSVQRVPNAKKHRFWASFAKTFMGDDIRNRWLRKFEPSLAARFGDLEVEISSGQFEHRLDLARDGKDYGITPHTDSNEKALTILYYLPRDDSAKHVGTSTFLSRSRIEDGGFGMTYGSDWKNSSIAGEFEEVNTAPFLPNSAFVFAPCQSSWHAVRPIGNAARDTLQAFITVRALHNKKVRTYFADKAKGKKVRFDDAIEKYGKKAKCVMAEQSGGDGAKDERVIQPDAAAATTATRRNDHQDGNKCPSVQESTPLCQARAALPACVSGVFPHVTSSGDLTMVASGADAFRDTPWGASLSDASLQGLPPHGIHGPAGFQVFRTCALVSSSSAMAKSGLGREIDQHDVVMRINNAPVRGFEDDVGSKTTLRYTNNYSEGFREQENETVVAGKWCINGPPCKSRDLKRLNEKEVHVMHPSFAKEYAQTPYFRDVGHGPTSGFLSMLFLAHNCASISMYGFGVYDTKPDIKAWYYTEGVSKRKMPSGRVKIRKSKRPDDYVTLDKRDWMIDEWKYAAGGGGGGGVRRLLGQSQTIKYEKKCMRDLMEAGIIQRVVDEPSRTSKRLL</sequence>
<comment type="similarity">
    <text evidence="2">Belongs to the glycosyltransferase 29 family.</text>
</comment>
<evidence type="ECO:0000256" key="14">
    <source>
        <dbReference type="SAM" id="MobiDB-lite"/>
    </source>
</evidence>
<evidence type="ECO:0000256" key="11">
    <source>
        <dbReference type="ARBA" id="ARBA00023180"/>
    </source>
</evidence>
<keyword evidence="10" id="KW-1015">Disulfide bond</keyword>
<dbReference type="Gene3D" id="2.60.120.620">
    <property type="entry name" value="q2cbj1_9rhob like domain"/>
    <property type="match status" value="2"/>
</dbReference>
<evidence type="ECO:0000313" key="16">
    <source>
        <dbReference type="Proteomes" id="UP000660262"/>
    </source>
</evidence>
<evidence type="ECO:0000256" key="13">
    <source>
        <dbReference type="ARBA" id="ARBA00034329"/>
    </source>
</evidence>
<evidence type="ECO:0000256" key="4">
    <source>
        <dbReference type="ARBA" id="ARBA00022679"/>
    </source>
</evidence>
<feature type="compositionally biased region" description="Basic and acidic residues" evidence="14">
    <location>
        <begin position="299"/>
        <end position="308"/>
    </location>
</feature>
<keyword evidence="7" id="KW-1133">Transmembrane helix</keyword>
<evidence type="ECO:0000256" key="9">
    <source>
        <dbReference type="ARBA" id="ARBA00023136"/>
    </source>
</evidence>
<dbReference type="GO" id="GO:0032580">
    <property type="term" value="C:Golgi cisterna membrane"/>
    <property type="evidence" value="ECO:0007669"/>
    <property type="project" value="UniProtKB-SubCell"/>
</dbReference>
<evidence type="ECO:0000256" key="3">
    <source>
        <dbReference type="ARBA" id="ARBA00022676"/>
    </source>
</evidence>
<dbReference type="PANTHER" id="PTHR46059:SF1">
    <property type="entry name" value="BETA-GALACTOSIDE ALPHA-2,6-SIALYLTRANSFERASE"/>
    <property type="match status" value="1"/>
</dbReference>
<evidence type="ECO:0000256" key="7">
    <source>
        <dbReference type="ARBA" id="ARBA00022989"/>
    </source>
</evidence>
<proteinExistence type="inferred from homology"/>
<protein>
    <recommendedName>
        <fullName evidence="13">beta-galactoside alpha-(2,6)-sialyltransferase</fullName>
        <ecNumber evidence="13">2.4.3.1</ecNumber>
    </recommendedName>
</protein>
<comment type="subcellular location">
    <subcellularLocation>
        <location evidence="1">Golgi apparatus</location>
        <location evidence="1">Golgi stack membrane</location>
        <topology evidence="1">Single-pass type II membrane protein</topology>
    </subcellularLocation>
</comment>
<evidence type="ECO:0000313" key="15">
    <source>
        <dbReference type="EMBL" id="GHP03509.1"/>
    </source>
</evidence>
<dbReference type="EC" id="2.4.3.1" evidence="13"/>
<keyword evidence="16" id="KW-1185">Reference proteome</keyword>
<dbReference type="AlphaFoldDB" id="A0A830HDS5"/>
<comment type="catalytic activity">
    <reaction evidence="12">
        <text>a beta-D-galactoside + CMP-N-acetyl-beta-neuraminate = an N-acetyl-alpha-neuraminyl-(2-&gt;6)-beta-D-galactosyl derivative + CMP + H(+)</text>
        <dbReference type="Rhea" id="RHEA:52104"/>
        <dbReference type="ChEBI" id="CHEBI:15378"/>
        <dbReference type="ChEBI" id="CHEBI:28034"/>
        <dbReference type="ChEBI" id="CHEBI:57812"/>
        <dbReference type="ChEBI" id="CHEBI:60377"/>
        <dbReference type="ChEBI" id="CHEBI:136398"/>
        <dbReference type="EC" id="2.4.3.1"/>
    </reaction>
</comment>
<keyword evidence="11" id="KW-0325">Glycoprotein</keyword>
<accession>A0A830HDS5</accession>
<evidence type="ECO:0000256" key="6">
    <source>
        <dbReference type="ARBA" id="ARBA00022968"/>
    </source>
</evidence>
<evidence type="ECO:0000256" key="5">
    <source>
        <dbReference type="ARBA" id="ARBA00022692"/>
    </source>
</evidence>
<reference evidence="15" key="1">
    <citation type="submission" date="2020-10" db="EMBL/GenBank/DDBJ databases">
        <title>Unveiling of a novel bifunctional photoreceptor, Dualchrome1, isolated from a cosmopolitan green alga.</title>
        <authorList>
            <person name="Suzuki S."/>
            <person name="Kawachi M."/>
        </authorList>
    </citation>
    <scope>NUCLEOTIDE SEQUENCE</scope>
    <source>
        <strain evidence="15">NIES 2893</strain>
    </source>
</reference>
<evidence type="ECO:0000256" key="2">
    <source>
        <dbReference type="ARBA" id="ARBA00006003"/>
    </source>
</evidence>
<dbReference type="GO" id="GO:0097503">
    <property type="term" value="P:sialylation"/>
    <property type="evidence" value="ECO:0007669"/>
    <property type="project" value="TreeGrafter"/>
</dbReference>
<dbReference type="InterPro" id="IPR038578">
    <property type="entry name" value="GT29-like_sf"/>
</dbReference>
<keyword evidence="5" id="KW-0812">Transmembrane</keyword>
<dbReference type="EMBL" id="BNJQ01000005">
    <property type="protein sequence ID" value="GHP03509.1"/>
    <property type="molecule type" value="Genomic_DNA"/>
</dbReference>
<dbReference type="Proteomes" id="UP000660262">
    <property type="component" value="Unassembled WGS sequence"/>
</dbReference>
<dbReference type="Pfam" id="PF00777">
    <property type="entry name" value="Glyco_transf_29"/>
    <property type="match status" value="2"/>
</dbReference>
<keyword evidence="3" id="KW-0328">Glycosyltransferase</keyword>
<organism evidence="15 16">
    <name type="scientific">Pycnococcus provasolii</name>
    <dbReference type="NCBI Taxonomy" id="41880"/>
    <lineage>
        <taxon>Eukaryota</taxon>
        <taxon>Viridiplantae</taxon>
        <taxon>Chlorophyta</taxon>
        <taxon>Pseudoscourfieldiophyceae</taxon>
        <taxon>Pseudoscourfieldiales</taxon>
        <taxon>Pycnococcaceae</taxon>
        <taxon>Pycnococcus</taxon>
    </lineage>
</organism>
<dbReference type="Gene3D" id="3.90.1480.20">
    <property type="entry name" value="Glycosyl transferase family 29"/>
    <property type="match status" value="1"/>
</dbReference>
<keyword evidence="9" id="KW-0472">Membrane</keyword>
<dbReference type="OrthoDB" id="10264956at2759"/>
<feature type="region of interest" description="Disordered" evidence="14">
    <location>
        <begin position="282"/>
        <end position="310"/>
    </location>
</feature>
<evidence type="ECO:0000256" key="10">
    <source>
        <dbReference type="ARBA" id="ARBA00023157"/>
    </source>
</evidence>
<gene>
    <name evidence="15" type="ORF">PPROV_000226400</name>
</gene>
<dbReference type="PANTHER" id="PTHR46059">
    <property type="entry name" value="BETA-GALACTOSIDE ALPHA-2,6-SIALYLTRANSFERASE"/>
    <property type="match status" value="1"/>
</dbReference>
<dbReference type="GO" id="GO:0003835">
    <property type="term" value="F:beta-galactoside alpha-2,6-sialyltransferase activity"/>
    <property type="evidence" value="ECO:0007669"/>
    <property type="project" value="UniProtKB-EC"/>
</dbReference>
<keyword evidence="8" id="KW-0333">Golgi apparatus</keyword>
<dbReference type="InterPro" id="IPR001675">
    <property type="entry name" value="Glyco_trans_29"/>
</dbReference>
<evidence type="ECO:0000256" key="8">
    <source>
        <dbReference type="ARBA" id="ARBA00023034"/>
    </source>
</evidence>
<evidence type="ECO:0000256" key="12">
    <source>
        <dbReference type="ARBA" id="ARBA00034249"/>
    </source>
</evidence>
<comment type="caution">
    <text evidence="15">The sequence shown here is derived from an EMBL/GenBank/DDBJ whole genome shotgun (WGS) entry which is preliminary data.</text>
</comment>
<keyword evidence="6" id="KW-0735">Signal-anchor</keyword>
<evidence type="ECO:0000256" key="1">
    <source>
        <dbReference type="ARBA" id="ARBA00004447"/>
    </source>
</evidence>